<protein>
    <recommendedName>
        <fullName evidence="5">Acyl-CoA synthetase</fullName>
    </recommendedName>
</protein>
<evidence type="ECO:0000313" key="8">
    <source>
        <dbReference type="Proteomes" id="UP000659904"/>
    </source>
</evidence>
<dbReference type="CDD" id="cd05907">
    <property type="entry name" value="VL_LC_FACS_like"/>
    <property type="match status" value="1"/>
</dbReference>
<dbReference type="Pfam" id="PF23562">
    <property type="entry name" value="AMP-binding_C_3"/>
    <property type="match status" value="1"/>
</dbReference>
<proteinExistence type="inferred from homology"/>
<evidence type="ECO:0000256" key="3">
    <source>
        <dbReference type="ARBA" id="ARBA00022832"/>
    </source>
</evidence>
<keyword evidence="4" id="KW-0443">Lipid metabolism</keyword>
<accession>A0A8J3KH63</accession>
<dbReference type="InterPro" id="IPR042099">
    <property type="entry name" value="ANL_N_sf"/>
</dbReference>
<sequence>MPTFPYRTLCESFQATAALDPDGVALDAYGTDTVLTWREYADAVRWTAAGLVALGVGRGTTVALMVTNRPEFHIADAAAIHVGAVPFSIYNTSTPAQIAHLLTSAQARVVICEEQYADQIRASGAPIDHLVCVDARRTDMIAFDDLGAFGDPAFDFEAAWRAVQPDDLLTLIYTSGTTGPPKGVELTHANLLAEAESFAAMFDFDRTDHGLSYLPSAHIADRVASHYLQMLYGSRLTCLADIRELAGALAKVRPTYLAAVPRVFEKMRTRMHEALAYAPAPRRMMFNLALRLARRRGAGPVYRVVARLADRLVLAKVRRQLGLDRMRWVICGAAAISVPVLEFFLDLGLPVCEAWGMSETCGPVVFNPPAAIRPGTVGIAAPGVEVRLADDGELLVRGPVVTRGYHRDPAHTAAAFDDSWLRTGDVATMDADGYLRIVDRKKELIINASGKNMSPTNIEGEVKAACPLLSSMVVVGDGRPYNVALLVLDPEAVAAHNARHGADSLPAAVASGIAAGNAALSRVEQIKRYKILDQVWAPGGEELTPTLKPRRAAILSKYAAEIDALYLR</sequence>
<keyword evidence="8" id="KW-1185">Reference proteome</keyword>
<comment type="caution">
    <text evidence="7">The sequence shown here is derived from an EMBL/GenBank/DDBJ whole genome shotgun (WGS) entry which is preliminary data.</text>
</comment>
<dbReference type="GO" id="GO:0004467">
    <property type="term" value="F:long-chain fatty acid-CoA ligase activity"/>
    <property type="evidence" value="ECO:0007669"/>
    <property type="project" value="TreeGrafter"/>
</dbReference>
<dbReference type="Gene3D" id="3.40.50.12780">
    <property type="entry name" value="N-terminal domain of ligase-like"/>
    <property type="match status" value="1"/>
</dbReference>
<gene>
    <name evidence="7" type="primary">fadD11_2</name>
    <name evidence="7" type="ORF">Cci01nite_79960</name>
</gene>
<feature type="domain" description="AMP-dependent synthetase/ligase" evidence="6">
    <location>
        <begin position="13"/>
        <end position="406"/>
    </location>
</feature>
<organism evidence="7 8">
    <name type="scientific">Catellatospora citrea</name>
    <dbReference type="NCBI Taxonomy" id="53366"/>
    <lineage>
        <taxon>Bacteria</taxon>
        <taxon>Bacillati</taxon>
        <taxon>Actinomycetota</taxon>
        <taxon>Actinomycetes</taxon>
        <taxon>Micromonosporales</taxon>
        <taxon>Micromonosporaceae</taxon>
        <taxon>Catellatospora</taxon>
    </lineage>
</organism>
<dbReference type="EMBL" id="BONH01000063">
    <property type="protein sequence ID" value="GIG02903.1"/>
    <property type="molecule type" value="Genomic_DNA"/>
</dbReference>
<dbReference type="PANTHER" id="PTHR43272">
    <property type="entry name" value="LONG-CHAIN-FATTY-ACID--COA LIGASE"/>
    <property type="match status" value="1"/>
</dbReference>
<dbReference type="Pfam" id="PF00501">
    <property type="entry name" value="AMP-binding"/>
    <property type="match status" value="1"/>
</dbReference>
<reference evidence="7 8" key="1">
    <citation type="submission" date="2021-01" db="EMBL/GenBank/DDBJ databases">
        <title>Whole genome shotgun sequence of Catellatospora citrea NBRC 14495.</title>
        <authorList>
            <person name="Komaki H."/>
            <person name="Tamura T."/>
        </authorList>
    </citation>
    <scope>NUCLEOTIDE SEQUENCE [LARGE SCALE GENOMIC DNA]</scope>
    <source>
        <strain evidence="7 8">NBRC 14495</strain>
    </source>
</reference>
<keyword evidence="3" id="KW-0276">Fatty acid metabolism</keyword>
<evidence type="ECO:0000256" key="4">
    <source>
        <dbReference type="ARBA" id="ARBA00023098"/>
    </source>
</evidence>
<evidence type="ECO:0000259" key="6">
    <source>
        <dbReference type="Pfam" id="PF00501"/>
    </source>
</evidence>
<name>A0A8J3KH63_9ACTN</name>
<evidence type="ECO:0000313" key="7">
    <source>
        <dbReference type="EMBL" id="GIG02903.1"/>
    </source>
</evidence>
<dbReference type="PANTHER" id="PTHR43272:SF32">
    <property type="entry name" value="AMP-DEPENDENT SYNTHETASE_LIGASE DOMAIN-CONTAINING PROTEIN"/>
    <property type="match status" value="1"/>
</dbReference>
<dbReference type="InterPro" id="IPR020845">
    <property type="entry name" value="AMP-binding_CS"/>
</dbReference>
<dbReference type="RefSeq" id="WP_203832317.1">
    <property type="nucleotide sequence ID" value="NZ_BONH01000063.1"/>
</dbReference>
<dbReference type="Proteomes" id="UP000659904">
    <property type="component" value="Unassembled WGS sequence"/>
</dbReference>
<dbReference type="AlphaFoldDB" id="A0A8J3KH63"/>
<evidence type="ECO:0000256" key="5">
    <source>
        <dbReference type="ARBA" id="ARBA00032875"/>
    </source>
</evidence>
<dbReference type="InterPro" id="IPR000873">
    <property type="entry name" value="AMP-dep_synth/lig_dom"/>
</dbReference>
<dbReference type="PROSITE" id="PS00455">
    <property type="entry name" value="AMP_BINDING"/>
    <property type="match status" value="1"/>
</dbReference>
<evidence type="ECO:0000256" key="2">
    <source>
        <dbReference type="ARBA" id="ARBA00022598"/>
    </source>
</evidence>
<keyword evidence="2 7" id="KW-0436">Ligase</keyword>
<dbReference type="GO" id="GO:0016020">
    <property type="term" value="C:membrane"/>
    <property type="evidence" value="ECO:0007669"/>
    <property type="project" value="TreeGrafter"/>
</dbReference>
<dbReference type="SUPFAM" id="SSF56801">
    <property type="entry name" value="Acetyl-CoA synthetase-like"/>
    <property type="match status" value="1"/>
</dbReference>
<evidence type="ECO:0000256" key="1">
    <source>
        <dbReference type="ARBA" id="ARBA00006432"/>
    </source>
</evidence>
<comment type="similarity">
    <text evidence="1">Belongs to the ATP-dependent AMP-binding enzyme family.</text>
</comment>